<dbReference type="InterPro" id="IPR001362">
    <property type="entry name" value="Glyco_hydro_32"/>
</dbReference>
<dbReference type="Proteomes" id="UP000316659">
    <property type="component" value="Unassembled WGS sequence"/>
</dbReference>
<dbReference type="Gene3D" id="2.115.10.20">
    <property type="entry name" value="Glycosyl hydrolase domain, family 43"/>
    <property type="match status" value="1"/>
</dbReference>
<dbReference type="InterPro" id="IPR013148">
    <property type="entry name" value="Glyco_hydro_32_N"/>
</dbReference>
<dbReference type="RefSeq" id="WP_141387058.1">
    <property type="nucleotide sequence ID" value="NZ_BJNZ01000001.1"/>
</dbReference>
<dbReference type="SUPFAM" id="SSF49899">
    <property type="entry name" value="Concanavalin A-like lectins/glucanases"/>
    <property type="match status" value="1"/>
</dbReference>
<dbReference type="PANTHER" id="PTHR42800">
    <property type="entry name" value="EXOINULINASE INUD (AFU_ORTHOLOGUE AFUA_5G00480)"/>
    <property type="match status" value="1"/>
</dbReference>
<evidence type="ECO:0000256" key="2">
    <source>
        <dbReference type="ARBA" id="ARBA00022801"/>
    </source>
</evidence>
<reference evidence="9 10" key="1">
    <citation type="submission" date="2019-06" db="EMBL/GenBank/DDBJ databases">
        <title>Whole genome shotgun sequence of Cellulosimicrobium cellulans NBRC 15516.</title>
        <authorList>
            <person name="Hosoyama A."/>
            <person name="Uohara A."/>
            <person name="Ohji S."/>
            <person name="Ichikawa N."/>
        </authorList>
    </citation>
    <scope>NUCLEOTIDE SEQUENCE [LARGE SCALE GENOMIC DNA]</scope>
    <source>
        <strain evidence="9 10">NBRC 15516</strain>
    </source>
</reference>
<dbReference type="GO" id="GO:0005737">
    <property type="term" value="C:cytoplasm"/>
    <property type="evidence" value="ECO:0007669"/>
    <property type="project" value="TreeGrafter"/>
</dbReference>
<dbReference type="GO" id="GO:0004575">
    <property type="term" value="F:sucrose alpha-glucosidase activity"/>
    <property type="evidence" value="ECO:0007669"/>
    <property type="project" value="TreeGrafter"/>
</dbReference>
<feature type="chain" id="PRO_5021473697" description="Levanbiose-producing levanase" evidence="6">
    <location>
        <begin position="33"/>
        <end position="686"/>
    </location>
</feature>
<dbReference type="CDD" id="cd18622">
    <property type="entry name" value="GH32_Inu-like"/>
    <property type="match status" value="1"/>
</dbReference>
<feature type="domain" description="Glycosyl hydrolase family 32 N-terminal" evidence="7">
    <location>
        <begin position="50"/>
        <end position="354"/>
    </location>
</feature>
<comment type="similarity">
    <text evidence="1 4">Belongs to the glycosyl hydrolase 32 family.</text>
</comment>
<dbReference type="Gene3D" id="2.60.120.560">
    <property type="entry name" value="Exo-inulinase, domain 1"/>
    <property type="match status" value="1"/>
</dbReference>
<name>A0A4Y4DX99_CELCE</name>
<dbReference type="SMART" id="SM00640">
    <property type="entry name" value="Glyco_32"/>
    <property type="match status" value="1"/>
</dbReference>
<evidence type="ECO:0000313" key="9">
    <source>
        <dbReference type="EMBL" id="GED08050.1"/>
    </source>
</evidence>
<evidence type="ECO:0000256" key="4">
    <source>
        <dbReference type="RuleBase" id="RU362110"/>
    </source>
</evidence>
<evidence type="ECO:0000256" key="6">
    <source>
        <dbReference type="SAM" id="SignalP"/>
    </source>
</evidence>
<sequence length="686" mass="73981">MTYRTTPRLLAPVLLAATLVVPLAAAPPTASADGTLSSALTAETYRPVYHHSVPDHWKNDPQRPIWVDGELRYHYLYNPDYDEKVGTSWRLTTSTDGVVFRDQGVAAPKGTNANYDLWSGSTVVDHENTAGFGAGAVIMLVTQMDHPTPEEIVDASGPQAQFLWYSTDGGRTFRPDGDQPVMANEGREHFRDPKVVWDDERGRWVALVAEADRVSFWTSPDLKDWDRVSEYVRDDLGMIECPDLFPVRADDGSLHWVLGISANGYLTGDPATYAYWTGDFDGETFTPDVHDPQWLDHGFDWYGAVTWEDPDAPLDRRYAIGWMNSWAYPYTTRTWETDGFNGTDSIVRELRLAASGDPSGFSLVSRPVSALDDHATSTAMVGDVVVAPGDPVALDQEGVAYRIETTVARADAANLLSNAGLQVRRSADGTRHADVGTVLAGDAPYSYLNRGGTGHPDGSGEKLESRAALAAGPGGATPDEVRLTVLVDRTTVEVFVDDGRVVHSSQVFAEPEDVGIALYAVGGEAVFRDLTITTFADVNQPPARLLADFEGDALPAGWSATGGLAHLAPVVSDAPGQAGHRVLDTFAGSDAATGVVTSAPFVVDRRWLRFRVAGGDHPLGVEPATSVNLLLDGQPVRTATGTGDGVLRLVEWDLADLAGETVELQVLDDATGDWGHLMVDHVTLSD</sequence>
<evidence type="ECO:0000259" key="8">
    <source>
        <dbReference type="Pfam" id="PF08244"/>
    </source>
</evidence>
<gene>
    <name evidence="9" type="ORF">CCE02nite_00490</name>
</gene>
<keyword evidence="3 4" id="KW-0326">Glycosidase</keyword>
<proteinExistence type="inferred from homology"/>
<comment type="caution">
    <text evidence="9">The sequence shown here is derived from an EMBL/GenBank/DDBJ whole genome shotgun (WGS) entry which is preliminary data.</text>
</comment>
<organism evidence="9 10">
    <name type="scientific">Cellulosimicrobium cellulans</name>
    <name type="common">Arthrobacter luteus</name>
    <dbReference type="NCBI Taxonomy" id="1710"/>
    <lineage>
        <taxon>Bacteria</taxon>
        <taxon>Bacillati</taxon>
        <taxon>Actinomycetota</taxon>
        <taxon>Actinomycetes</taxon>
        <taxon>Micrococcales</taxon>
        <taxon>Promicromonosporaceae</taxon>
        <taxon>Cellulosimicrobium</taxon>
    </lineage>
</organism>
<accession>A0A4Y4DX99</accession>
<evidence type="ECO:0000313" key="10">
    <source>
        <dbReference type="Proteomes" id="UP000316659"/>
    </source>
</evidence>
<dbReference type="PANTHER" id="PTHR42800:SF1">
    <property type="entry name" value="EXOINULINASE INUD (AFU_ORTHOLOGUE AFUA_5G00480)"/>
    <property type="match status" value="1"/>
</dbReference>
<evidence type="ECO:0000259" key="7">
    <source>
        <dbReference type="Pfam" id="PF00251"/>
    </source>
</evidence>
<dbReference type="EMBL" id="BJNZ01000001">
    <property type="protein sequence ID" value="GED08050.1"/>
    <property type="molecule type" value="Genomic_DNA"/>
</dbReference>
<dbReference type="SUPFAM" id="SSF75005">
    <property type="entry name" value="Arabinanase/levansucrase/invertase"/>
    <property type="match status" value="1"/>
</dbReference>
<dbReference type="Pfam" id="PF00251">
    <property type="entry name" value="Glyco_hydro_32N"/>
    <property type="match status" value="1"/>
</dbReference>
<protein>
    <recommendedName>
        <fullName evidence="11">Levanbiose-producing levanase</fullName>
    </recommendedName>
</protein>
<dbReference type="AlphaFoldDB" id="A0A4Y4DX99"/>
<feature type="domain" description="Glycosyl hydrolase family 32 C-terminal" evidence="8">
    <location>
        <begin position="396"/>
        <end position="533"/>
    </location>
</feature>
<dbReference type="GO" id="GO:0005987">
    <property type="term" value="P:sucrose catabolic process"/>
    <property type="evidence" value="ECO:0007669"/>
    <property type="project" value="TreeGrafter"/>
</dbReference>
<dbReference type="InterPro" id="IPR013189">
    <property type="entry name" value="Glyco_hydro_32_C"/>
</dbReference>
<evidence type="ECO:0000256" key="3">
    <source>
        <dbReference type="ARBA" id="ARBA00023295"/>
    </source>
</evidence>
<keyword evidence="2 4" id="KW-0378">Hydrolase</keyword>
<evidence type="ECO:0008006" key="11">
    <source>
        <dbReference type="Google" id="ProtNLM"/>
    </source>
</evidence>
<feature type="signal peptide" evidence="6">
    <location>
        <begin position="1"/>
        <end position="32"/>
    </location>
</feature>
<dbReference type="InterPro" id="IPR023296">
    <property type="entry name" value="Glyco_hydro_beta-prop_sf"/>
</dbReference>
<evidence type="ECO:0000256" key="5">
    <source>
        <dbReference type="SAM" id="MobiDB-lite"/>
    </source>
</evidence>
<feature type="region of interest" description="Disordered" evidence="5">
    <location>
        <begin position="449"/>
        <end position="475"/>
    </location>
</feature>
<evidence type="ECO:0000256" key="1">
    <source>
        <dbReference type="ARBA" id="ARBA00009902"/>
    </source>
</evidence>
<keyword evidence="6" id="KW-0732">Signal</keyword>
<dbReference type="Pfam" id="PF08244">
    <property type="entry name" value="Glyco_hydro_32C"/>
    <property type="match status" value="1"/>
</dbReference>
<dbReference type="InterPro" id="IPR013320">
    <property type="entry name" value="ConA-like_dom_sf"/>
</dbReference>